<reference evidence="1" key="2">
    <citation type="journal article" date="2022" name="New Phytol.">
        <title>Evolutionary transition to the ectomycorrhizal habit in the genomes of a hyperdiverse lineage of mushroom-forming fungi.</title>
        <authorList>
            <person name="Looney B."/>
            <person name="Miyauchi S."/>
            <person name="Morin E."/>
            <person name="Drula E."/>
            <person name="Courty P.E."/>
            <person name="Kohler A."/>
            <person name="Kuo A."/>
            <person name="LaButti K."/>
            <person name="Pangilinan J."/>
            <person name="Lipzen A."/>
            <person name="Riley R."/>
            <person name="Andreopoulos W."/>
            <person name="He G."/>
            <person name="Johnson J."/>
            <person name="Nolan M."/>
            <person name="Tritt A."/>
            <person name="Barry K.W."/>
            <person name="Grigoriev I.V."/>
            <person name="Nagy L.G."/>
            <person name="Hibbett D."/>
            <person name="Henrissat B."/>
            <person name="Matheny P.B."/>
            <person name="Labbe J."/>
            <person name="Martin F.M."/>
        </authorList>
    </citation>
    <scope>NUCLEOTIDE SEQUENCE</scope>
    <source>
        <strain evidence="1">FP105234-sp</strain>
    </source>
</reference>
<keyword evidence="2" id="KW-1185">Reference proteome</keyword>
<proteinExistence type="predicted"/>
<dbReference type="Proteomes" id="UP000814033">
    <property type="component" value="Unassembled WGS sequence"/>
</dbReference>
<evidence type="ECO:0000313" key="1">
    <source>
        <dbReference type="EMBL" id="KAI0044379.1"/>
    </source>
</evidence>
<dbReference type="EMBL" id="MU275985">
    <property type="protein sequence ID" value="KAI0044379.1"/>
    <property type="molecule type" value="Genomic_DNA"/>
</dbReference>
<evidence type="ECO:0000313" key="2">
    <source>
        <dbReference type="Proteomes" id="UP000814033"/>
    </source>
</evidence>
<reference evidence="1" key="1">
    <citation type="submission" date="2021-02" db="EMBL/GenBank/DDBJ databases">
        <authorList>
            <consortium name="DOE Joint Genome Institute"/>
            <person name="Ahrendt S."/>
            <person name="Looney B.P."/>
            <person name="Miyauchi S."/>
            <person name="Morin E."/>
            <person name="Drula E."/>
            <person name="Courty P.E."/>
            <person name="Chicoki N."/>
            <person name="Fauchery L."/>
            <person name="Kohler A."/>
            <person name="Kuo A."/>
            <person name="Labutti K."/>
            <person name="Pangilinan J."/>
            <person name="Lipzen A."/>
            <person name="Riley R."/>
            <person name="Andreopoulos W."/>
            <person name="He G."/>
            <person name="Johnson J."/>
            <person name="Barry K.W."/>
            <person name="Grigoriev I.V."/>
            <person name="Nagy L."/>
            <person name="Hibbett D."/>
            <person name="Henrissat B."/>
            <person name="Matheny P.B."/>
            <person name="Labbe J."/>
            <person name="Martin F."/>
        </authorList>
    </citation>
    <scope>NUCLEOTIDE SEQUENCE</scope>
    <source>
        <strain evidence="1">FP105234-sp</strain>
    </source>
</reference>
<gene>
    <name evidence="1" type="ORF">FA95DRAFT_1597442</name>
</gene>
<accession>A0ACB8RJF8</accession>
<comment type="caution">
    <text evidence="1">The sequence shown here is derived from an EMBL/GenBank/DDBJ whole genome shotgun (WGS) entry which is preliminary data.</text>
</comment>
<name>A0ACB8RJF8_9AGAM</name>
<sequence length="443" mass="50824">MLDRLSLDVVDIILTSLPDFSTLWSTIQVSQHVHGVFKARPTSIMTAVAHSQLGPHLSEAIRIVRLKHAGADAQSPLLNDEGPETAVSDWRVARALETVATTVKAYEIMFSRRHKDRSRNASALSESESFRFQRALFHYWMYQARFGKRWRETDEADPIDDDGWDDDEPEPSNAERDGLIQQQKQYLANHISQVEQKRELAAFFMFLAETLAGFYRSVDHPHADSQRSMLLTLALDDVMNVIETRDIALFNQGTIVLYPQSLNNFVWDAMDQLNLEQKDVNWRAILDDVIGENDICSMCQEVRGLELYNETNWDMLRGVLSPSQLSYYLQGNLKRNAVETQALKQKLAKDDFNFSALMHAIFEESPNLGAWNGSKSAWLCTECLTGTFWPNNLHLWWLHRKQDDGIVIKEDCRYGYNCRTQTHSQSHAQKLNHLCDATRGDRA</sequence>
<protein>
    <submittedName>
        <fullName evidence="1">Uncharacterized protein</fullName>
    </submittedName>
</protein>
<organism evidence="1 2">
    <name type="scientific">Auriscalpium vulgare</name>
    <dbReference type="NCBI Taxonomy" id="40419"/>
    <lineage>
        <taxon>Eukaryota</taxon>
        <taxon>Fungi</taxon>
        <taxon>Dikarya</taxon>
        <taxon>Basidiomycota</taxon>
        <taxon>Agaricomycotina</taxon>
        <taxon>Agaricomycetes</taxon>
        <taxon>Russulales</taxon>
        <taxon>Auriscalpiaceae</taxon>
        <taxon>Auriscalpium</taxon>
    </lineage>
</organism>